<dbReference type="Gene3D" id="2.60.130.10">
    <property type="entry name" value="Aromatic compound dioxygenase"/>
    <property type="match status" value="1"/>
</dbReference>
<dbReference type="PANTHER" id="PTHR34315:SF1">
    <property type="entry name" value="INTRADIOL RING-CLEAVAGE DIOXYGENASES DOMAIN-CONTAINING PROTEIN-RELATED"/>
    <property type="match status" value="1"/>
</dbReference>
<organism evidence="4 5">
    <name type="scientific">Pseudomassariella vexata</name>
    <dbReference type="NCBI Taxonomy" id="1141098"/>
    <lineage>
        <taxon>Eukaryota</taxon>
        <taxon>Fungi</taxon>
        <taxon>Dikarya</taxon>
        <taxon>Ascomycota</taxon>
        <taxon>Pezizomycotina</taxon>
        <taxon>Sordariomycetes</taxon>
        <taxon>Xylariomycetidae</taxon>
        <taxon>Amphisphaeriales</taxon>
        <taxon>Pseudomassariaceae</taxon>
        <taxon>Pseudomassariella</taxon>
    </lineage>
</organism>
<dbReference type="GO" id="GO:0008199">
    <property type="term" value="F:ferric iron binding"/>
    <property type="evidence" value="ECO:0007669"/>
    <property type="project" value="InterPro"/>
</dbReference>
<proteinExistence type="predicted"/>
<dbReference type="SUPFAM" id="SSF49482">
    <property type="entry name" value="Aromatic compound dioxygenase"/>
    <property type="match status" value="1"/>
</dbReference>
<dbReference type="Proteomes" id="UP000193689">
    <property type="component" value="Unassembled WGS sequence"/>
</dbReference>
<dbReference type="STRING" id="1141098.A0A1Y2DUV2"/>
<dbReference type="OrthoDB" id="121380at2759"/>
<keyword evidence="4" id="KW-0560">Oxidoreductase</keyword>
<keyword evidence="4" id="KW-0223">Dioxygenase</keyword>
<feature type="chain" id="PRO_5012847424" evidence="2">
    <location>
        <begin position="24"/>
        <end position="399"/>
    </location>
</feature>
<feature type="signal peptide" evidence="2">
    <location>
        <begin position="1"/>
        <end position="23"/>
    </location>
</feature>
<accession>A0A1Y2DUV2</accession>
<dbReference type="PANTHER" id="PTHR34315">
    <property type="match status" value="1"/>
</dbReference>
<evidence type="ECO:0000259" key="3">
    <source>
        <dbReference type="Pfam" id="PF00775"/>
    </source>
</evidence>
<dbReference type="GeneID" id="63778357"/>
<dbReference type="InterPro" id="IPR000627">
    <property type="entry name" value="Intradiol_dOase_C"/>
</dbReference>
<gene>
    <name evidence="4" type="ORF">BCR38DRAFT_458303</name>
</gene>
<dbReference type="InterPro" id="IPR015889">
    <property type="entry name" value="Intradiol_dOase_core"/>
</dbReference>
<dbReference type="AlphaFoldDB" id="A0A1Y2DUV2"/>
<feature type="compositionally biased region" description="Pro residues" evidence="1">
    <location>
        <begin position="371"/>
        <end position="380"/>
    </location>
</feature>
<evidence type="ECO:0000256" key="1">
    <source>
        <dbReference type="SAM" id="MobiDB-lite"/>
    </source>
</evidence>
<dbReference type="EMBL" id="MCFJ01000008">
    <property type="protein sequence ID" value="ORY63060.1"/>
    <property type="molecule type" value="Genomic_DNA"/>
</dbReference>
<sequence length="399" mass="43732">MPSFRSVVTSVVVFASLYAETQAHPGEHHDAEKIKRDLRNSELAARNANQILAQCQGTAQGKALKERAIMRRAIKAQELREKRGLEESRMLSKRDQEDLDAWMRTCHDMSDRESYDLSTPMDTIFGSNATAGLAPETIIGPYWVEGEFIRTNVTEGQQGIPIHVDLQFVDISSCAAVPSMLVDLWHANATGTYSGVVDGGGLNSTFMRGIQITDTDGVVQFDSVFPGHYMGRTNHIHVISNRGGTLFDNGTYTGGTVNHIGQLYFDQELIDVIESMPPYYNNPIRQMVNVQDFLVAQEASREHDPFVDYVLLSEDPADGVLMWITIGIDAAADHNGNVTAAAHYYKEGGVSNGRPPGNFSMPPFPTGTRPPGFPPGPPSPTSTSRFWGPCMKRPPTGSG</sequence>
<reference evidence="4 5" key="1">
    <citation type="submission" date="2016-07" db="EMBL/GenBank/DDBJ databases">
        <title>Pervasive Adenine N6-methylation of Active Genes in Fungi.</title>
        <authorList>
            <consortium name="DOE Joint Genome Institute"/>
            <person name="Mondo S.J."/>
            <person name="Dannebaum R.O."/>
            <person name="Kuo R.C."/>
            <person name="Labutti K."/>
            <person name="Haridas S."/>
            <person name="Kuo A."/>
            <person name="Salamov A."/>
            <person name="Ahrendt S.R."/>
            <person name="Lipzen A."/>
            <person name="Sullivan W."/>
            <person name="Andreopoulos W.B."/>
            <person name="Clum A."/>
            <person name="Lindquist E."/>
            <person name="Daum C."/>
            <person name="Ramamoorthy G.K."/>
            <person name="Gryganskyi A."/>
            <person name="Culley D."/>
            <person name="Magnuson J.K."/>
            <person name="James T.Y."/>
            <person name="O'Malley M.A."/>
            <person name="Stajich J.E."/>
            <person name="Spatafora J.W."/>
            <person name="Visel A."/>
            <person name="Grigoriev I.V."/>
        </authorList>
    </citation>
    <scope>NUCLEOTIDE SEQUENCE [LARGE SCALE GENOMIC DNA]</scope>
    <source>
        <strain evidence="4 5">CBS 129021</strain>
    </source>
</reference>
<dbReference type="Pfam" id="PF00775">
    <property type="entry name" value="Dioxygenase_C"/>
    <property type="match status" value="1"/>
</dbReference>
<dbReference type="CDD" id="cd03457">
    <property type="entry name" value="intradiol_dioxygenase_like"/>
    <property type="match status" value="1"/>
</dbReference>
<keyword evidence="5" id="KW-1185">Reference proteome</keyword>
<dbReference type="RefSeq" id="XP_040714717.1">
    <property type="nucleotide sequence ID" value="XM_040862145.1"/>
</dbReference>
<evidence type="ECO:0000313" key="4">
    <source>
        <dbReference type="EMBL" id="ORY63060.1"/>
    </source>
</evidence>
<name>A0A1Y2DUV2_9PEZI</name>
<feature type="region of interest" description="Disordered" evidence="1">
    <location>
        <begin position="354"/>
        <end position="399"/>
    </location>
</feature>
<evidence type="ECO:0000313" key="5">
    <source>
        <dbReference type="Proteomes" id="UP000193689"/>
    </source>
</evidence>
<dbReference type="InParanoid" id="A0A1Y2DUV2"/>
<dbReference type="GO" id="GO:0016702">
    <property type="term" value="F:oxidoreductase activity, acting on single donors with incorporation of molecular oxygen, incorporation of two atoms of oxygen"/>
    <property type="evidence" value="ECO:0007669"/>
    <property type="project" value="InterPro"/>
</dbReference>
<feature type="domain" description="Intradiol ring-cleavage dioxygenases" evidence="3">
    <location>
        <begin position="155"/>
        <end position="233"/>
    </location>
</feature>
<protein>
    <submittedName>
        <fullName evidence="4">Intradiol ring-cleavage dioxygenase</fullName>
    </submittedName>
</protein>
<comment type="caution">
    <text evidence="4">The sequence shown here is derived from an EMBL/GenBank/DDBJ whole genome shotgun (WGS) entry which is preliminary data.</text>
</comment>
<evidence type="ECO:0000256" key="2">
    <source>
        <dbReference type="SAM" id="SignalP"/>
    </source>
</evidence>
<keyword evidence="2" id="KW-0732">Signal</keyword>